<organism evidence="1 2">
    <name type="scientific">Staphylococcus pettenkoferi</name>
    <dbReference type="NCBI Taxonomy" id="170573"/>
    <lineage>
        <taxon>Bacteria</taxon>
        <taxon>Bacillati</taxon>
        <taxon>Bacillota</taxon>
        <taxon>Bacilli</taxon>
        <taxon>Bacillales</taxon>
        <taxon>Staphylococcaceae</taxon>
        <taxon>Staphylococcus</taxon>
    </lineage>
</organism>
<evidence type="ECO:0000313" key="1">
    <source>
        <dbReference type="EMBL" id="PMC17431.1"/>
    </source>
</evidence>
<protein>
    <submittedName>
        <fullName evidence="1">Hydrolase</fullName>
    </submittedName>
</protein>
<dbReference type="GO" id="GO:0016791">
    <property type="term" value="F:phosphatase activity"/>
    <property type="evidence" value="ECO:0007669"/>
    <property type="project" value="TreeGrafter"/>
</dbReference>
<keyword evidence="1" id="KW-0378">Hydrolase</keyword>
<dbReference type="Gene3D" id="3.30.1240.10">
    <property type="match status" value="1"/>
</dbReference>
<dbReference type="InterPro" id="IPR006379">
    <property type="entry name" value="HAD-SF_hydro_IIB"/>
</dbReference>
<dbReference type="Gene3D" id="3.40.50.1000">
    <property type="entry name" value="HAD superfamily/HAD-like"/>
    <property type="match status" value="1"/>
</dbReference>
<evidence type="ECO:0000313" key="2">
    <source>
        <dbReference type="Proteomes" id="UP000235748"/>
    </source>
</evidence>
<sequence>MIFVMDVDGTICFNGMYIEEPLRKEIKNIAIKHQVIFASVRPIRDLLPVVQGFENHTLIGGNGSIISQDNQISVVKSISEDPFNHIKALIHKYNLQYIVDDSFDYAANVSPDNAIFKQLDPSHLANRLSIENIEKPIKVILIDLDEQLFELVQQELKKFESTLSIHYHRRENDIDITAQNVNKYTTLRKVIGEKPYVAYGNDANDYELLTHAEKSYFVGEGNEEMPLTNAGYLESHAQAVMTSLKNY</sequence>
<dbReference type="STRING" id="170573.GCA_001076995_00851"/>
<dbReference type="Proteomes" id="UP000235748">
    <property type="component" value="Unassembled WGS sequence"/>
</dbReference>
<dbReference type="InterPro" id="IPR036412">
    <property type="entry name" value="HAD-like_sf"/>
</dbReference>
<dbReference type="GO" id="GO:0005829">
    <property type="term" value="C:cytosol"/>
    <property type="evidence" value="ECO:0007669"/>
    <property type="project" value="TreeGrafter"/>
</dbReference>
<dbReference type="SUPFAM" id="SSF56784">
    <property type="entry name" value="HAD-like"/>
    <property type="match status" value="1"/>
</dbReference>
<dbReference type="GO" id="GO:0000287">
    <property type="term" value="F:magnesium ion binding"/>
    <property type="evidence" value="ECO:0007669"/>
    <property type="project" value="TreeGrafter"/>
</dbReference>
<comment type="caution">
    <text evidence="1">The sequence shown here is derived from an EMBL/GenBank/DDBJ whole genome shotgun (WGS) entry which is preliminary data.</text>
</comment>
<dbReference type="InterPro" id="IPR023214">
    <property type="entry name" value="HAD_sf"/>
</dbReference>
<accession>A0A2N6QCZ4</accession>
<dbReference type="Pfam" id="PF08282">
    <property type="entry name" value="Hydrolase_3"/>
    <property type="match status" value="1"/>
</dbReference>
<proteinExistence type="predicted"/>
<name>A0A2N6QCZ4_9STAP</name>
<reference evidence="1 2" key="1">
    <citation type="submission" date="2017-09" db="EMBL/GenBank/DDBJ databases">
        <title>Bacterial strain isolated from the female urinary microbiota.</title>
        <authorList>
            <person name="Thomas-White K."/>
            <person name="Kumar N."/>
            <person name="Forster S."/>
            <person name="Putonti C."/>
            <person name="Lawley T."/>
            <person name="Wolfe A.J."/>
        </authorList>
    </citation>
    <scope>NUCLEOTIDE SEQUENCE [LARGE SCALE GENOMIC DNA]</scope>
    <source>
        <strain evidence="1 2">UMB0834</strain>
    </source>
</reference>
<gene>
    <name evidence="1" type="ORF">CJ235_10465</name>
</gene>
<dbReference type="RefSeq" id="WP_070503971.1">
    <property type="nucleotide sequence ID" value="NZ_JAASJD010000003.1"/>
</dbReference>
<dbReference type="AlphaFoldDB" id="A0A2N6QCZ4"/>
<dbReference type="NCBIfam" id="TIGR01484">
    <property type="entry name" value="HAD-SF-IIB"/>
    <property type="match status" value="1"/>
</dbReference>
<dbReference type="PANTHER" id="PTHR10000">
    <property type="entry name" value="PHOSPHOSERINE PHOSPHATASE"/>
    <property type="match status" value="1"/>
</dbReference>
<dbReference type="EMBL" id="PNGG01000007">
    <property type="protein sequence ID" value="PMC17431.1"/>
    <property type="molecule type" value="Genomic_DNA"/>
</dbReference>
<dbReference type="PANTHER" id="PTHR10000:SF53">
    <property type="entry name" value="5-AMINO-6-(5-PHOSPHO-D-RIBITYLAMINO)URACIL PHOSPHATASE YBJI-RELATED"/>
    <property type="match status" value="1"/>
</dbReference>